<dbReference type="InterPro" id="IPR023576">
    <property type="entry name" value="UbiE/COQ5_MeTrFase_CS"/>
</dbReference>
<keyword evidence="4" id="KW-0830">Ubiquinone</keyword>
<dbReference type="InterPro" id="IPR029063">
    <property type="entry name" value="SAM-dependent_MTases_sf"/>
</dbReference>
<keyword evidence="2 4" id="KW-0808">Transferase</keyword>
<evidence type="ECO:0000256" key="3">
    <source>
        <dbReference type="ARBA" id="ARBA00022691"/>
    </source>
</evidence>
<dbReference type="GO" id="GO:0008425">
    <property type="term" value="F:2-methoxy-6-polyprenyl-1,4-benzoquinol methyltransferase activity"/>
    <property type="evidence" value="ECO:0007669"/>
    <property type="project" value="TreeGrafter"/>
</dbReference>
<sequence length="245" mass="27415">MGIEKLTDKNEKQEKIVTMFDDIASTYDKANRVLSMGIDIQWRKKGCDKAFEILGKKELGQITDVATGTGDLLIYWREQAVKNGVNIDKYVGVDPSVGMLDVARGKVDFATFIEGKAQALPITDESSDVISISYGIRNVVDRVEALQEFNRALKPGGLVVILEFTKQNRRGIVDKIVDFGMKNVLPRVGGFISKNYEAYKYLPDSIEEFLTTEMLAKELEEAGFEMKYTKSFSMGISTLLVAQKK</sequence>
<proteinExistence type="inferred from homology"/>
<keyword evidence="3" id="KW-0949">S-adenosyl-L-methionine</keyword>
<dbReference type="CDD" id="cd02440">
    <property type="entry name" value="AdoMet_MTases"/>
    <property type="match status" value="1"/>
</dbReference>
<gene>
    <name evidence="4" type="ORF">MNB_SV-8-1481</name>
</gene>
<dbReference type="PANTHER" id="PTHR43591">
    <property type="entry name" value="METHYLTRANSFERASE"/>
    <property type="match status" value="1"/>
</dbReference>
<dbReference type="Pfam" id="PF01209">
    <property type="entry name" value="Ubie_methyltran"/>
    <property type="match status" value="1"/>
</dbReference>
<dbReference type="PROSITE" id="PS51608">
    <property type="entry name" value="SAM_MT_UBIE"/>
    <property type="match status" value="1"/>
</dbReference>
<evidence type="ECO:0000256" key="2">
    <source>
        <dbReference type="ARBA" id="ARBA00022679"/>
    </source>
</evidence>
<dbReference type="HAMAP" id="MF_01813">
    <property type="entry name" value="MenG_UbiE_methyltr"/>
    <property type="match status" value="1"/>
</dbReference>
<name>A0A1W1BJQ7_9ZZZZ</name>
<evidence type="ECO:0000313" key="4">
    <source>
        <dbReference type="EMBL" id="SFV53784.1"/>
    </source>
</evidence>
<dbReference type="EC" id="2.1.1.163" evidence="4"/>
<dbReference type="AlphaFoldDB" id="A0A1W1BJQ7"/>
<dbReference type="SUPFAM" id="SSF53335">
    <property type="entry name" value="S-adenosyl-L-methionine-dependent methyltransferases"/>
    <property type="match status" value="1"/>
</dbReference>
<dbReference type="NCBIfam" id="NF001244">
    <property type="entry name" value="PRK00216.1-5"/>
    <property type="match status" value="1"/>
</dbReference>
<dbReference type="EC" id="2.1.1.-" evidence="4"/>
<dbReference type="PANTHER" id="PTHR43591:SF24">
    <property type="entry name" value="2-METHOXY-6-POLYPRENYL-1,4-BENZOQUINOL METHYLASE, MITOCHONDRIAL"/>
    <property type="match status" value="1"/>
</dbReference>
<protein>
    <submittedName>
        <fullName evidence="4">Ubiquinone/menaquinone biosynthesis methyltransferase UbiE @ 2-heptaprenyl-1,4-naphthoquinone methyltransferase MenG</fullName>
        <ecNumber evidence="4">2.1.1.-</ecNumber>
        <ecNumber evidence="4">2.1.1.163</ecNumber>
    </submittedName>
</protein>
<keyword evidence="1 4" id="KW-0489">Methyltransferase</keyword>
<dbReference type="NCBIfam" id="TIGR01934">
    <property type="entry name" value="MenG_MenH_UbiE"/>
    <property type="match status" value="1"/>
</dbReference>
<organism evidence="4">
    <name type="scientific">hydrothermal vent metagenome</name>
    <dbReference type="NCBI Taxonomy" id="652676"/>
    <lineage>
        <taxon>unclassified sequences</taxon>
        <taxon>metagenomes</taxon>
        <taxon>ecological metagenomes</taxon>
    </lineage>
</organism>
<dbReference type="PROSITE" id="PS01183">
    <property type="entry name" value="UBIE_1"/>
    <property type="match status" value="1"/>
</dbReference>
<dbReference type="GO" id="GO:0043770">
    <property type="term" value="F:demethylmenaquinone methyltransferase activity"/>
    <property type="evidence" value="ECO:0007669"/>
    <property type="project" value="UniProtKB-EC"/>
</dbReference>
<evidence type="ECO:0000256" key="1">
    <source>
        <dbReference type="ARBA" id="ARBA00022603"/>
    </source>
</evidence>
<reference evidence="4" key="1">
    <citation type="submission" date="2016-10" db="EMBL/GenBank/DDBJ databases">
        <authorList>
            <person name="de Groot N.N."/>
        </authorList>
    </citation>
    <scope>NUCLEOTIDE SEQUENCE</scope>
</reference>
<dbReference type="Gene3D" id="3.40.50.150">
    <property type="entry name" value="Vaccinia Virus protein VP39"/>
    <property type="match status" value="1"/>
</dbReference>
<dbReference type="EMBL" id="FPHD01000022">
    <property type="protein sequence ID" value="SFV53784.1"/>
    <property type="molecule type" value="Genomic_DNA"/>
</dbReference>
<accession>A0A1W1BJQ7</accession>
<dbReference type="InterPro" id="IPR004033">
    <property type="entry name" value="UbiE/COQ5_MeTrFase"/>
</dbReference>
<dbReference type="GO" id="GO:0032259">
    <property type="term" value="P:methylation"/>
    <property type="evidence" value="ECO:0007669"/>
    <property type="project" value="UniProtKB-KW"/>
</dbReference>